<feature type="domain" description="FecR protein" evidence="2">
    <location>
        <begin position="99"/>
        <end position="187"/>
    </location>
</feature>
<evidence type="ECO:0000313" key="4">
    <source>
        <dbReference type="EMBL" id="KAB1155092.1"/>
    </source>
</evidence>
<dbReference type="Gene3D" id="2.60.120.1440">
    <property type="match status" value="1"/>
</dbReference>
<dbReference type="Pfam" id="PF04773">
    <property type="entry name" value="FecR"/>
    <property type="match status" value="1"/>
</dbReference>
<dbReference type="EMBL" id="WAEM01000006">
    <property type="protein sequence ID" value="KAB1155092.1"/>
    <property type="molecule type" value="Genomic_DNA"/>
</dbReference>
<keyword evidence="1" id="KW-1133">Transmembrane helix</keyword>
<dbReference type="RefSeq" id="WP_151108071.1">
    <property type="nucleotide sequence ID" value="NZ_WAEM01000006.1"/>
</dbReference>
<evidence type="ECO:0000313" key="5">
    <source>
        <dbReference type="Proteomes" id="UP000490922"/>
    </source>
</evidence>
<keyword evidence="1" id="KW-0472">Membrane</keyword>
<keyword evidence="5" id="KW-1185">Reference proteome</keyword>
<dbReference type="Proteomes" id="UP000490922">
    <property type="component" value="Unassembled WGS sequence"/>
</dbReference>
<protein>
    <submittedName>
        <fullName evidence="4">DUF4974 domain-containing protein</fullName>
    </submittedName>
</protein>
<keyword evidence="1" id="KW-0812">Transmembrane</keyword>
<gene>
    <name evidence="4" type="ORF">F6464_11785</name>
</gene>
<sequence length="297" mass="34665">MKENYDLAKWLAGEMTEIELNDFKKTPEFYIYYKIADYSSQLKTPPFEENQLYKNILENNKTNIIPLYRNWFFKIAAIVVLFLSITFVMRNFITETQSATSGKRTTFTLPDNSEVVLNAESQIDYKKWNWSENRKLTLKGEAFFKVAKGKRFEVTTLLGKVTVLGTQFDVKARKNRFEITCFTGKVKVNYKHKEIILTPGKSVTFENELQINSKVSLTKPDWLDNKIAFNRDSLMFIVDEIQRQYDVSIDIRTNHPDDLFTGKIPTDNLDIALEIIATAYHFKTMKVTPNKIILEEK</sequence>
<feature type="transmembrane region" description="Helical" evidence="1">
    <location>
        <begin position="71"/>
        <end position="93"/>
    </location>
</feature>
<dbReference type="AlphaFoldDB" id="A0A7J5ABY3"/>
<reference evidence="4 5" key="1">
    <citation type="submission" date="2019-09" db="EMBL/GenBank/DDBJ databases">
        <title>Flavobacterium sp. nov., isolated from glacier ice.</title>
        <authorList>
            <person name="Liu Q."/>
        </authorList>
    </citation>
    <scope>NUCLEOTIDE SEQUENCE [LARGE SCALE GENOMIC DNA]</scope>
    <source>
        <strain evidence="4 5">NBRC 112527</strain>
    </source>
</reference>
<evidence type="ECO:0000259" key="3">
    <source>
        <dbReference type="Pfam" id="PF16344"/>
    </source>
</evidence>
<evidence type="ECO:0000256" key="1">
    <source>
        <dbReference type="SAM" id="Phobius"/>
    </source>
</evidence>
<proteinExistence type="predicted"/>
<dbReference type="InterPro" id="IPR032508">
    <property type="entry name" value="FecR_C"/>
</dbReference>
<feature type="domain" description="Protein FecR C-terminal" evidence="3">
    <location>
        <begin position="227"/>
        <end position="293"/>
    </location>
</feature>
<dbReference type="Gene3D" id="3.55.50.30">
    <property type="match status" value="1"/>
</dbReference>
<dbReference type="PANTHER" id="PTHR30273">
    <property type="entry name" value="PERIPLASMIC SIGNAL SENSOR AND SIGMA FACTOR ACTIVATOR FECR-RELATED"/>
    <property type="match status" value="1"/>
</dbReference>
<accession>A0A7J5ABY3</accession>
<name>A0A7J5ABY3_9FLAO</name>
<dbReference type="Pfam" id="PF16344">
    <property type="entry name" value="FecR_C"/>
    <property type="match status" value="1"/>
</dbReference>
<evidence type="ECO:0000259" key="2">
    <source>
        <dbReference type="Pfam" id="PF04773"/>
    </source>
</evidence>
<dbReference type="GO" id="GO:0016989">
    <property type="term" value="F:sigma factor antagonist activity"/>
    <property type="evidence" value="ECO:0007669"/>
    <property type="project" value="TreeGrafter"/>
</dbReference>
<organism evidence="4 5">
    <name type="scientific">Flavobacterium luteum</name>
    <dbReference type="NCBI Taxonomy" id="2026654"/>
    <lineage>
        <taxon>Bacteria</taxon>
        <taxon>Pseudomonadati</taxon>
        <taxon>Bacteroidota</taxon>
        <taxon>Flavobacteriia</taxon>
        <taxon>Flavobacteriales</taxon>
        <taxon>Flavobacteriaceae</taxon>
        <taxon>Flavobacterium</taxon>
    </lineage>
</organism>
<dbReference type="InterPro" id="IPR006860">
    <property type="entry name" value="FecR"/>
</dbReference>
<dbReference type="OrthoDB" id="1097347at2"/>
<dbReference type="InterPro" id="IPR012373">
    <property type="entry name" value="Ferrdict_sens_TM"/>
</dbReference>
<comment type="caution">
    <text evidence="4">The sequence shown here is derived from an EMBL/GenBank/DDBJ whole genome shotgun (WGS) entry which is preliminary data.</text>
</comment>
<dbReference type="PANTHER" id="PTHR30273:SF2">
    <property type="entry name" value="PROTEIN FECR"/>
    <property type="match status" value="1"/>
</dbReference>